<dbReference type="AlphaFoldDB" id="A0AA86P7L1"/>
<dbReference type="EMBL" id="CATOUU010000531">
    <property type="protein sequence ID" value="CAI9933173.1"/>
    <property type="molecule type" value="Genomic_DNA"/>
</dbReference>
<evidence type="ECO:0000313" key="2">
    <source>
        <dbReference type="EMBL" id="CAL5973415.1"/>
    </source>
</evidence>
<dbReference type="EMBL" id="CAXDID020000004">
    <property type="protein sequence ID" value="CAL5973415.1"/>
    <property type="molecule type" value="Genomic_DNA"/>
</dbReference>
<sequence>MMFVYESKMYYHGNIKLQERFILRKRINLEHFSGCLQHGKLLSTMFGATIYCVRVDPFIKAQDKKTNSIWESPVRKQSSLKVVIQNKVSLTVTTQATMNHSILQIA</sequence>
<protein>
    <submittedName>
        <fullName evidence="2">Hypothetical_protein</fullName>
    </submittedName>
</protein>
<proteinExistence type="predicted"/>
<reference evidence="1" key="1">
    <citation type="submission" date="2023-06" db="EMBL/GenBank/DDBJ databases">
        <authorList>
            <person name="Kurt Z."/>
        </authorList>
    </citation>
    <scope>NUCLEOTIDE SEQUENCE</scope>
</reference>
<reference evidence="2 3" key="2">
    <citation type="submission" date="2024-07" db="EMBL/GenBank/DDBJ databases">
        <authorList>
            <person name="Akdeniz Z."/>
        </authorList>
    </citation>
    <scope>NUCLEOTIDE SEQUENCE [LARGE SCALE GENOMIC DNA]</scope>
</reference>
<dbReference type="Proteomes" id="UP001642409">
    <property type="component" value="Unassembled WGS sequence"/>
</dbReference>
<accession>A0AA86P7L1</accession>
<evidence type="ECO:0000313" key="3">
    <source>
        <dbReference type="Proteomes" id="UP001642409"/>
    </source>
</evidence>
<evidence type="ECO:0000313" key="1">
    <source>
        <dbReference type="EMBL" id="CAI9933173.1"/>
    </source>
</evidence>
<organism evidence="1">
    <name type="scientific">Hexamita inflata</name>
    <dbReference type="NCBI Taxonomy" id="28002"/>
    <lineage>
        <taxon>Eukaryota</taxon>
        <taxon>Metamonada</taxon>
        <taxon>Diplomonadida</taxon>
        <taxon>Hexamitidae</taxon>
        <taxon>Hexamitinae</taxon>
        <taxon>Hexamita</taxon>
    </lineage>
</organism>
<keyword evidence="3" id="KW-1185">Reference proteome</keyword>
<gene>
    <name evidence="1" type="ORF">HINF_LOCUS20818</name>
    <name evidence="2" type="ORF">HINF_LOCUS2364</name>
</gene>
<name>A0AA86P7L1_9EUKA</name>
<comment type="caution">
    <text evidence="1">The sequence shown here is derived from an EMBL/GenBank/DDBJ whole genome shotgun (WGS) entry which is preliminary data.</text>
</comment>